<dbReference type="STRING" id="1408189.CLAC_04610"/>
<dbReference type="Proteomes" id="UP000058446">
    <property type="component" value="Chromosome"/>
</dbReference>
<evidence type="ECO:0000313" key="2">
    <source>
        <dbReference type="EMBL" id="ALA67104.1"/>
    </source>
</evidence>
<dbReference type="AlphaFoldDB" id="A0A0K2GZ88"/>
<gene>
    <name evidence="2" type="ORF">CLAC_04610</name>
</gene>
<dbReference type="InterPro" id="IPR019675">
    <property type="entry name" value="DUF2550"/>
</dbReference>
<feature type="transmembrane region" description="Helical" evidence="1">
    <location>
        <begin position="6"/>
        <end position="28"/>
    </location>
</feature>
<dbReference type="Pfam" id="PF10739">
    <property type="entry name" value="DUF2550"/>
    <property type="match status" value="1"/>
</dbReference>
<sequence length="173" mass="19096">MFSSVTLFSIFLMAIGLILVAGGALALWRFASLHSKGTPVIVRPLPASDGAAWRHGVMVYSESVLKVYKLRSLRPGADVCFSRHDVSIVDRRDPTMVEAGFFDDGLKVVRIQTRSVGQWELALDPSGDTALVAWVESSPSVRQTRVLPTDIEKRFRAVSDRQRGGQRQGHQGF</sequence>
<dbReference type="KEGG" id="clw:CLAC_04610"/>
<evidence type="ECO:0008006" key="4">
    <source>
        <dbReference type="Google" id="ProtNLM"/>
    </source>
</evidence>
<dbReference type="OrthoDB" id="4793422at2"/>
<keyword evidence="1" id="KW-0812">Transmembrane</keyword>
<proteinExistence type="predicted"/>
<name>A0A0K2GZ88_9CORY</name>
<dbReference type="EMBL" id="CP006841">
    <property type="protein sequence ID" value="ALA67104.1"/>
    <property type="molecule type" value="Genomic_DNA"/>
</dbReference>
<keyword evidence="1" id="KW-1133">Transmembrane helix</keyword>
<protein>
    <recommendedName>
        <fullName evidence="4">DUF2550 domain-containing protein</fullName>
    </recommendedName>
</protein>
<reference evidence="2 3" key="1">
    <citation type="submission" date="2013-10" db="EMBL/GenBank/DDBJ databases">
        <title>Complete genome sequence of Corynebacterium lactis DSM 45799(T), isolated from raw cow milk.</title>
        <authorList>
            <person name="Ruckert C."/>
            <person name="Albersmeier A."/>
            <person name="Lipski A."/>
            <person name="Kalinowski J."/>
        </authorList>
    </citation>
    <scope>NUCLEOTIDE SEQUENCE [LARGE SCALE GENOMIC DNA]</scope>
    <source>
        <strain evidence="2 3">RW2-5</strain>
    </source>
</reference>
<dbReference type="PATRIC" id="fig|1408189.4.peg.922"/>
<dbReference type="RefSeq" id="WP_053411883.1">
    <property type="nucleotide sequence ID" value="NZ_CP006841.1"/>
</dbReference>
<evidence type="ECO:0000256" key="1">
    <source>
        <dbReference type="SAM" id="Phobius"/>
    </source>
</evidence>
<keyword evidence="1" id="KW-0472">Membrane</keyword>
<evidence type="ECO:0000313" key="3">
    <source>
        <dbReference type="Proteomes" id="UP000058446"/>
    </source>
</evidence>
<accession>A0A0K2GZ88</accession>
<organism evidence="2 3">
    <name type="scientific">Corynebacterium lactis RW2-5</name>
    <dbReference type="NCBI Taxonomy" id="1408189"/>
    <lineage>
        <taxon>Bacteria</taxon>
        <taxon>Bacillati</taxon>
        <taxon>Actinomycetota</taxon>
        <taxon>Actinomycetes</taxon>
        <taxon>Mycobacteriales</taxon>
        <taxon>Corynebacteriaceae</taxon>
        <taxon>Corynebacterium</taxon>
    </lineage>
</organism>
<keyword evidence="3" id="KW-1185">Reference proteome</keyword>